<evidence type="ECO:0008006" key="3">
    <source>
        <dbReference type="Google" id="ProtNLM"/>
    </source>
</evidence>
<gene>
    <name evidence="1" type="ORF">CUS_7458</name>
</gene>
<dbReference type="eggNOG" id="ENOG50324GR">
    <property type="taxonomic scope" value="Bacteria"/>
</dbReference>
<dbReference type="RefSeq" id="WP_002847113.1">
    <property type="nucleotide sequence ID" value="NZ_ADKM02000018.1"/>
</dbReference>
<evidence type="ECO:0000313" key="1">
    <source>
        <dbReference type="EMBL" id="EGC04657.1"/>
    </source>
</evidence>
<sequence length="150" mass="17410">MNSIWNDYKEDLLEKEYLDAEEIFIAVFSETYRHTSPNAKLFTDLYNWYTCGIEDGMYQFFEFEYRTIDSLSDLGRVVKTYLGDSAYDCFQKCITTLMPLVYSDSPDSAAIDEISESMDAFFTKNEKALLHGIKIYLLEEGDKIAAEIGW</sequence>
<proteinExistence type="predicted"/>
<accession>E9S882</accession>
<reference evidence="1 2" key="1">
    <citation type="submission" date="2011-02" db="EMBL/GenBank/DDBJ databases">
        <authorList>
            <person name="Nelson K.E."/>
            <person name="Sutton G."/>
            <person name="Torralba M."/>
            <person name="Durkin S."/>
            <person name="Harkins D."/>
            <person name="Montgomery R."/>
            <person name="Ziemer C."/>
            <person name="Klaassens E."/>
            <person name="Ocuiv P."/>
            <person name="Morrison M."/>
        </authorList>
    </citation>
    <scope>NUCLEOTIDE SEQUENCE [LARGE SCALE GENOMIC DNA]</scope>
    <source>
        <strain evidence="1 2">8</strain>
    </source>
</reference>
<dbReference type="OrthoDB" id="1820424at2"/>
<dbReference type="STRING" id="246199.CUS_7458"/>
<protein>
    <recommendedName>
        <fullName evidence="3">DUF4375 domain-containing protein</fullName>
    </recommendedName>
</protein>
<name>E9S882_RUMAL</name>
<organism evidence="1 2">
    <name type="scientific">Ruminococcus albus 8</name>
    <dbReference type="NCBI Taxonomy" id="246199"/>
    <lineage>
        <taxon>Bacteria</taxon>
        <taxon>Bacillati</taxon>
        <taxon>Bacillota</taxon>
        <taxon>Clostridia</taxon>
        <taxon>Eubacteriales</taxon>
        <taxon>Oscillospiraceae</taxon>
        <taxon>Ruminococcus</taxon>
    </lineage>
</organism>
<evidence type="ECO:0000313" key="2">
    <source>
        <dbReference type="Proteomes" id="UP000004259"/>
    </source>
</evidence>
<keyword evidence="2" id="KW-1185">Reference proteome</keyword>
<dbReference type="Proteomes" id="UP000004259">
    <property type="component" value="Unassembled WGS sequence"/>
</dbReference>
<comment type="caution">
    <text evidence="1">The sequence shown here is derived from an EMBL/GenBank/DDBJ whole genome shotgun (WGS) entry which is preliminary data.</text>
</comment>
<dbReference type="AlphaFoldDB" id="E9S882"/>
<dbReference type="EMBL" id="ADKM02000018">
    <property type="protein sequence ID" value="EGC04657.1"/>
    <property type="molecule type" value="Genomic_DNA"/>
</dbReference>